<evidence type="ECO:0000256" key="8">
    <source>
        <dbReference type="ARBA" id="ARBA00038436"/>
    </source>
</evidence>
<evidence type="ECO:0000256" key="7">
    <source>
        <dbReference type="ARBA" id="ARBA00023136"/>
    </source>
</evidence>
<comment type="similarity">
    <text evidence="8 9">Belongs to the TRAP transporter small permease family.</text>
</comment>
<dbReference type="PANTHER" id="PTHR35011:SF2">
    <property type="entry name" value="2,3-DIKETO-L-GULONATE TRAP TRANSPORTER SMALL PERMEASE PROTEIN YIAM"/>
    <property type="match status" value="1"/>
</dbReference>
<dbReference type="EMBL" id="AYSV01000100">
    <property type="protein sequence ID" value="ETD68917.1"/>
    <property type="molecule type" value="Genomic_DNA"/>
</dbReference>
<dbReference type="PANTHER" id="PTHR35011">
    <property type="entry name" value="2,3-DIKETO-L-GULONATE TRAP TRANSPORTER SMALL PERMEASE PROTEIN YIAM"/>
    <property type="match status" value="1"/>
</dbReference>
<organism evidence="11 12">
    <name type="scientific">Pelistega indica</name>
    <dbReference type="NCBI Taxonomy" id="1414851"/>
    <lineage>
        <taxon>Bacteria</taxon>
        <taxon>Pseudomonadati</taxon>
        <taxon>Pseudomonadota</taxon>
        <taxon>Betaproteobacteria</taxon>
        <taxon>Burkholderiales</taxon>
        <taxon>Alcaligenaceae</taxon>
        <taxon>Pelistega</taxon>
    </lineage>
</organism>
<dbReference type="Proteomes" id="UP000018766">
    <property type="component" value="Unassembled WGS sequence"/>
</dbReference>
<feature type="domain" description="Tripartite ATP-independent periplasmic transporters DctQ component" evidence="10">
    <location>
        <begin position="66"/>
        <end position="184"/>
    </location>
</feature>
<comment type="caution">
    <text evidence="11">The sequence shown here is derived from an EMBL/GenBank/DDBJ whole genome shotgun (WGS) entry which is preliminary data.</text>
</comment>
<comment type="subunit">
    <text evidence="9">The complex comprises the extracytoplasmic solute receptor protein and the two transmembrane proteins.</text>
</comment>
<dbReference type="Pfam" id="PF04290">
    <property type="entry name" value="DctQ"/>
    <property type="match status" value="1"/>
</dbReference>
<feature type="transmembrane region" description="Helical" evidence="9">
    <location>
        <begin position="14"/>
        <end position="33"/>
    </location>
</feature>
<feature type="transmembrane region" description="Helical" evidence="9">
    <location>
        <begin position="78"/>
        <end position="102"/>
    </location>
</feature>
<dbReference type="GO" id="GO:0022857">
    <property type="term" value="F:transmembrane transporter activity"/>
    <property type="evidence" value="ECO:0007669"/>
    <property type="project" value="UniProtKB-UniRule"/>
</dbReference>
<feature type="transmembrane region" description="Helical" evidence="9">
    <location>
        <begin position="114"/>
        <end position="137"/>
    </location>
</feature>
<protein>
    <recommendedName>
        <fullName evidence="9">TRAP transporter small permease protein</fullName>
    </recommendedName>
</protein>
<evidence type="ECO:0000256" key="1">
    <source>
        <dbReference type="ARBA" id="ARBA00004429"/>
    </source>
</evidence>
<sequence>MKLLSKFWDKLEEILIILSLSLMTLVTFIYVVLNNLYQPFLDLADYFESLKSILEPIGIFIMTMAMEMTWSVALTKLFFGMLIFLGASYGVRTAGHIGIDVLVKKFSKTGQRNISIIACLLCLFYAALIAYASLEWIQAMFVADVGAEDLNTFNIKVWEIGLIIPIGYTLIFFRFIEILIRLFRGQQTDLGLADEASDALKLNEEHKE</sequence>
<dbReference type="InterPro" id="IPR055348">
    <property type="entry name" value="DctQ"/>
</dbReference>
<comment type="subcellular location">
    <subcellularLocation>
        <location evidence="1 9">Cell inner membrane</location>
        <topology evidence="1 9">Multi-pass membrane protein</topology>
    </subcellularLocation>
</comment>
<evidence type="ECO:0000256" key="5">
    <source>
        <dbReference type="ARBA" id="ARBA00022692"/>
    </source>
</evidence>
<evidence type="ECO:0000256" key="6">
    <source>
        <dbReference type="ARBA" id="ARBA00022989"/>
    </source>
</evidence>
<gene>
    <name evidence="11" type="ORF">V757_09540</name>
</gene>
<evidence type="ECO:0000313" key="11">
    <source>
        <dbReference type="EMBL" id="ETD68917.1"/>
    </source>
</evidence>
<evidence type="ECO:0000256" key="2">
    <source>
        <dbReference type="ARBA" id="ARBA00022448"/>
    </source>
</evidence>
<keyword evidence="5 9" id="KW-0812">Transmembrane</keyword>
<dbReference type="OrthoDB" id="2085311at2"/>
<evidence type="ECO:0000313" key="12">
    <source>
        <dbReference type="Proteomes" id="UP000018766"/>
    </source>
</evidence>
<reference evidence="11 12" key="1">
    <citation type="submission" date="2013-11" db="EMBL/GenBank/DDBJ databases">
        <title>Genomic analysis of Pelistega sp. HM-7.</title>
        <authorList>
            <person name="Kumbhare S.V."/>
            <person name="Shetty S.A."/>
            <person name="Sharma O."/>
            <person name="Dhotre D.P."/>
        </authorList>
    </citation>
    <scope>NUCLEOTIDE SEQUENCE [LARGE SCALE GENOMIC DNA]</scope>
    <source>
        <strain evidence="11 12">HM-7</strain>
    </source>
</reference>
<dbReference type="RefSeq" id="WP_023952086.1">
    <property type="nucleotide sequence ID" value="NZ_AYSV01000100.1"/>
</dbReference>
<dbReference type="InterPro" id="IPR007387">
    <property type="entry name" value="TRAP_DctQ"/>
</dbReference>
<keyword evidence="4 9" id="KW-0997">Cell inner membrane</keyword>
<comment type="function">
    <text evidence="9">Part of the tripartite ATP-independent periplasmic (TRAP) transport system.</text>
</comment>
<name>V8FZQ3_9BURK</name>
<keyword evidence="6 9" id="KW-1133">Transmembrane helix</keyword>
<evidence type="ECO:0000259" key="10">
    <source>
        <dbReference type="Pfam" id="PF04290"/>
    </source>
</evidence>
<evidence type="ECO:0000256" key="9">
    <source>
        <dbReference type="RuleBase" id="RU369079"/>
    </source>
</evidence>
<comment type="caution">
    <text evidence="9">Lacks conserved residue(s) required for the propagation of feature annotation.</text>
</comment>
<dbReference type="AlphaFoldDB" id="V8FZQ3"/>
<dbReference type="GO" id="GO:0015740">
    <property type="term" value="P:C4-dicarboxylate transport"/>
    <property type="evidence" value="ECO:0007669"/>
    <property type="project" value="TreeGrafter"/>
</dbReference>
<keyword evidence="2 9" id="KW-0813">Transport</keyword>
<keyword evidence="12" id="KW-1185">Reference proteome</keyword>
<dbReference type="GO" id="GO:0005886">
    <property type="term" value="C:plasma membrane"/>
    <property type="evidence" value="ECO:0007669"/>
    <property type="project" value="UniProtKB-SubCell"/>
</dbReference>
<accession>V8FZQ3</accession>
<evidence type="ECO:0000256" key="3">
    <source>
        <dbReference type="ARBA" id="ARBA00022475"/>
    </source>
</evidence>
<feature type="transmembrane region" description="Helical" evidence="9">
    <location>
        <begin position="53"/>
        <end position="72"/>
    </location>
</feature>
<keyword evidence="7 9" id="KW-0472">Membrane</keyword>
<evidence type="ECO:0000256" key="4">
    <source>
        <dbReference type="ARBA" id="ARBA00022519"/>
    </source>
</evidence>
<keyword evidence="3" id="KW-1003">Cell membrane</keyword>
<proteinExistence type="inferred from homology"/>
<feature type="transmembrane region" description="Helical" evidence="9">
    <location>
        <begin position="157"/>
        <end position="176"/>
    </location>
</feature>
<dbReference type="PATRIC" id="fig|1414851.3.peg.1977"/>